<evidence type="ECO:0000256" key="4">
    <source>
        <dbReference type="ARBA" id="ARBA00022989"/>
    </source>
</evidence>
<feature type="transmembrane region" description="Helical" evidence="6">
    <location>
        <begin position="121"/>
        <end position="139"/>
    </location>
</feature>
<evidence type="ECO:0000256" key="2">
    <source>
        <dbReference type="ARBA" id="ARBA00022475"/>
    </source>
</evidence>
<evidence type="ECO:0000256" key="5">
    <source>
        <dbReference type="ARBA" id="ARBA00023136"/>
    </source>
</evidence>
<feature type="transmembrane region" description="Helical" evidence="6">
    <location>
        <begin position="51"/>
        <end position="70"/>
    </location>
</feature>
<feature type="transmembrane region" description="Helical" evidence="6">
    <location>
        <begin position="82"/>
        <end position="101"/>
    </location>
</feature>
<reference evidence="7 8" key="1">
    <citation type="submission" date="2015-09" db="EMBL/GenBank/DDBJ databases">
        <authorList>
            <consortium name="Pathogen Informatics"/>
        </authorList>
    </citation>
    <scope>NUCLEOTIDE SEQUENCE [LARGE SCALE GENOMIC DNA]</scope>
    <source>
        <strain evidence="7 8">2789STDY5834939</strain>
    </source>
</reference>
<dbReference type="OrthoDB" id="3730291at2"/>
<gene>
    <name evidence="7" type="ORF">ERS852551_02610</name>
</gene>
<evidence type="ECO:0000313" key="8">
    <source>
        <dbReference type="Proteomes" id="UP000095765"/>
    </source>
</evidence>
<sequence>MRADASFAVSVKLWALLCVFAGVTIGGNVLLTCILTGGALLYLVLQRNFRLAASYGCFYLLLALLLYGIRFHGLRMPAFSEFYVLMFWNLSPIFLVSWDLITTPPGMLSAFLSRLRMPTPFILGLLVVFRFFPTMRAELKGVGRSMKNRGLTAAGQLLAHPVQSMEYVLVPFLLRVLQLADQLSVSAVARGAERPGVRGSYYEKRAGARDHIAAAACAIVTASYLVLERSMA</sequence>
<evidence type="ECO:0000256" key="6">
    <source>
        <dbReference type="SAM" id="Phobius"/>
    </source>
</evidence>
<feature type="transmembrane region" description="Helical" evidence="6">
    <location>
        <begin position="12"/>
        <end position="45"/>
    </location>
</feature>
<dbReference type="AlphaFoldDB" id="A0A174SQ14"/>
<evidence type="ECO:0000256" key="1">
    <source>
        <dbReference type="ARBA" id="ARBA00004141"/>
    </source>
</evidence>
<dbReference type="PANTHER" id="PTHR34857">
    <property type="entry name" value="SLL0384 PROTEIN"/>
    <property type="match status" value="1"/>
</dbReference>
<keyword evidence="2" id="KW-1003">Cell membrane</keyword>
<keyword evidence="3 6" id="KW-0812">Transmembrane</keyword>
<accession>A0A174SQ14</accession>
<dbReference type="Proteomes" id="UP000095765">
    <property type="component" value="Unassembled WGS sequence"/>
</dbReference>
<evidence type="ECO:0000256" key="3">
    <source>
        <dbReference type="ARBA" id="ARBA00022692"/>
    </source>
</evidence>
<dbReference type="Pfam" id="PF02361">
    <property type="entry name" value="CbiQ"/>
    <property type="match status" value="1"/>
</dbReference>
<dbReference type="InterPro" id="IPR003339">
    <property type="entry name" value="ABC/ECF_trnsptr_transmembrane"/>
</dbReference>
<evidence type="ECO:0000313" key="7">
    <source>
        <dbReference type="EMBL" id="CUP97495.1"/>
    </source>
</evidence>
<dbReference type="GO" id="GO:0005886">
    <property type="term" value="C:plasma membrane"/>
    <property type="evidence" value="ECO:0007669"/>
    <property type="project" value="UniProtKB-ARBA"/>
</dbReference>
<proteinExistence type="predicted"/>
<organism evidence="7 8">
    <name type="scientific">Anaerotruncus colihominis</name>
    <dbReference type="NCBI Taxonomy" id="169435"/>
    <lineage>
        <taxon>Bacteria</taxon>
        <taxon>Bacillati</taxon>
        <taxon>Bacillota</taxon>
        <taxon>Clostridia</taxon>
        <taxon>Eubacteriales</taxon>
        <taxon>Oscillospiraceae</taxon>
        <taxon>Anaerotruncus</taxon>
    </lineage>
</organism>
<keyword evidence="4 6" id="KW-1133">Transmembrane helix</keyword>
<comment type="subcellular location">
    <subcellularLocation>
        <location evidence="1">Membrane</location>
        <topology evidence="1">Multi-pass membrane protein</topology>
    </subcellularLocation>
</comment>
<dbReference type="EMBL" id="CZBE01000019">
    <property type="protein sequence ID" value="CUP97495.1"/>
    <property type="molecule type" value="Genomic_DNA"/>
</dbReference>
<protein>
    <submittedName>
        <fullName evidence="7">ABC-type cobalt transport system, permease component CbiQ and related transporters</fullName>
    </submittedName>
</protein>
<dbReference type="InterPro" id="IPR051611">
    <property type="entry name" value="ECF_transporter_component"/>
</dbReference>
<keyword evidence="5 6" id="KW-0472">Membrane</keyword>
<name>A0A174SQ14_9FIRM</name>
<dbReference type="RefSeq" id="WP_055245604.1">
    <property type="nucleotide sequence ID" value="NZ_CABIWA010000016.1"/>
</dbReference>
<dbReference type="CDD" id="cd16914">
    <property type="entry name" value="EcfT"/>
    <property type="match status" value="1"/>
</dbReference>
<dbReference type="PANTHER" id="PTHR34857:SF2">
    <property type="entry name" value="SLL0384 PROTEIN"/>
    <property type="match status" value="1"/>
</dbReference>